<feature type="signal peptide" evidence="1">
    <location>
        <begin position="1"/>
        <end position="22"/>
    </location>
</feature>
<gene>
    <name evidence="2" type="ORF">GGQ98_001338</name>
</gene>
<proteinExistence type="predicted"/>
<evidence type="ECO:0000313" key="2">
    <source>
        <dbReference type="EMBL" id="MBB4631724.1"/>
    </source>
</evidence>
<keyword evidence="1" id="KW-0732">Signal</keyword>
<dbReference type="AlphaFoldDB" id="A0A7W7B0Q9"/>
<protein>
    <submittedName>
        <fullName evidence="2">Uncharacterized protein</fullName>
    </submittedName>
</protein>
<dbReference type="Proteomes" id="UP000566324">
    <property type="component" value="Unassembled WGS sequence"/>
</dbReference>
<comment type="caution">
    <text evidence="2">The sequence shown here is derived from an EMBL/GenBank/DDBJ whole genome shotgun (WGS) entry which is preliminary data.</text>
</comment>
<evidence type="ECO:0000313" key="3">
    <source>
        <dbReference type="Proteomes" id="UP000566324"/>
    </source>
</evidence>
<feature type="chain" id="PRO_5031199523" evidence="1">
    <location>
        <begin position="23"/>
        <end position="98"/>
    </location>
</feature>
<evidence type="ECO:0000256" key="1">
    <source>
        <dbReference type="SAM" id="SignalP"/>
    </source>
</evidence>
<dbReference type="RefSeq" id="WP_341534152.1">
    <property type="nucleotide sequence ID" value="NZ_JACHNZ010000012.1"/>
</dbReference>
<keyword evidence="3" id="KW-1185">Reference proteome</keyword>
<name>A0A7W7B0Q9_9SPHN</name>
<reference evidence="2 3" key="1">
    <citation type="submission" date="2020-08" db="EMBL/GenBank/DDBJ databases">
        <title>Genomic Encyclopedia of Type Strains, Phase IV (KMG-IV): sequencing the most valuable type-strain genomes for metagenomic binning, comparative biology and taxonomic classification.</title>
        <authorList>
            <person name="Goeker M."/>
        </authorList>
    </citation>
    <scope>NUCLEOTIDE SEQUENCE [LARGE SCALE GENOMIC DNA]</scope>
    <source>
        <strain evidence="2 3">DSM 17328</strain>
    </source>
</reference>
<organism evidence="2 3">
    <name type="scientific">Sphingosinicella soli</name>
    <dbReference type="NCBI Taxonomy" id="333708"/>
    <lineage>
        <taxon>Bacteria</taxon>
        <taxon>Pseudomonadati</taxon>
        <taxon>Pseudomonadota</taxon>
        <taxon>Alphaproteobacteria</taxon>
        <taxon>Sphingomonadales</taxon>
        <taxon>Sphingosinicellaceae</taxon>
        <taxon>Sphingosinicella</taxon>
    </lineage>
</organism>
<accession>A0A7W7B0Q9</accession>
<dbReference type="EMBL" id="JACHNZ010000012">
    <property type="protein sequence ID" value="MBB4631724.1"/>
    <property type="molecule type" value="Genomic_DNA"/>
</dbReference>
<sequence>MRFARFASPRLILPLAAPLLPACIARTAVDIVTLPVKAVGAGVDAVTTSQSEADEKRGREIRKQEERIGKARRKCDAARKRGEYDEKWCPIAAERVQY</sequence>